<dbReference type="EMBL" id="CAAALY010248216">
    <property type="protein sequence ID" value="VEL34708.1"/>
    <property type="molecule type" value="Genomic_DNA"/>
</dbReference>
<dbReference type="AlphaFoldDB" id="A0A448XEA0"/>
<evidence type="ECO:0000313" key="2">
    <source>
        <dbReference type="Proteomes" id="UP000784294"/>
    </source>
</evidence>
<sequence length="95" mass="10574">MENYSSKCTLLLPRHRLLPLPSDWPLSCILKAPGIAASVMVVSRFAELPPQEFSGTADGDAHSPECRQKRTWRASSSVRSVLPLHFGGQTPKWSW</sequence>
<evidence type="ECO:0000313" key="1">
    <source>
        <dbReference type="EMBL" id="VEL34708.1"/>
    </source>
</evidence>
<dbReference type="Proteomes" id="UP000784294">
    <property type="component" value="Unassembled WGS sequence"/>
</dbReference>
<comment type="caution">
    <text evidence="1">The sequence shown here is derived from an EMBL/GenBank/DDBJ whole genome shotgun (WGS) entry which is preliminary data.</text>
</comment>
<accession>A0A448XEA0</accession>
<reference evidence="1" key="1">
    <citation type="submission" date="2018-11" db="EMBL/GenBank/DDBJ databases">
        <authorList>
            <consortium name="Pathogen Informatics"/>
        </authorList>
    </citation>
    <scope>NUCLEOTIDE SEQUENCE</scope>
</reference>
<organism evidence="1 2">
    <name type="scientific">Protopolystoma xenopodis</name>
    <dbReference type="NCBI Taxonomy" id="117903"/>
    <lineage>
        <taxon>Eukaryota</taxon>
        <taxon>Metazoa</taxon>
        <taxon>Spiralia</taxon>
        <taxon>Lophotrochozoa</taxon>
        <taxon>Platyhelminthes</taxon>
        <taxon>Monogenea</taxon>
        <taxon>Polyopisthocotylea</taxon>
        <taxon>Polystomatidea</taxon>
        <taxon>Polystomatidae</taxon>
        <taxon>Protopolystoma</taxon>
    </lineage>
</organism>
<protein>
    <submittedName>
        <fullName evidence="1">Uncharacterized protein</fullName>
    </submittedName>
</protein>
<gene>
    <name evidence="1" type="ORF">PXEA_LOCUS28148</name>
</gene>
<name>A0A448XEA0_9PLAT</name>
<proteinExistence type="predicted"/>
<keyword evidence="2" id="KW-1185">Reference proteome</keyword>